<feature type="domain" description="Transposase IS4-like" evidence="1">
    <location>
        <begin position="198"/>
        <end position="367"/>
    </location>
</feature>
<evidence type="ECO:0000313" key="4">
    <source>
        <dbReference type="Proteomes" id="UP001597048"/>
    </source>
</evidence>
<name>A0ABW3KGC1_9GAMM</name>
<dbReference type="NCBIfam" id="NF033590">
    <property type="entry name" value="transpos_IS4_3"/>
    <property type="match status" value="1"/>
</dbReference>
<dbReference type="InterPro" id="IPR038215">
    <property type="entry name" value="TN5-like_N_sf"/>
</dbReference>
<dbReference type="InterPro" id="IPR012337">
    <property type="entry name" value="RNaseH-like_sf"/>
</dbReference>
<dbReference type="Gene3D" id="1.10.740.10">
    <property type="entry name" value="Transferase Inhibitor Protein From Tn5, Chain"/>
    <property type="match status" value="1"/>
</dbReference>
<dbReference type="Gene3D" id="1.10.246.40">
    <property type="entry name" value="Tn5 transposase, domain 1"/>
    <property type="match status" value="1"/>
</dbReference>
<comment type="caution">
    <text evidence="3">The sequence shown here is derived from an EMBL/GenBank/DDBJ whole genome shotgun (WGS) entry which is preliminary data.</text>
</comment>
<organism evidence="3 4">
    <name type="scientific">Oceanisphaera ostreae</name>
    <dbReference type="NCBI Taxonomy" id="914151"/>
    <lineage>
        <taxon>Bacteria</taxon>
        <taxon>Pseudomonadati</taxon>
        <taxon>Pseudomonadota</taxon>
        <taxon>Gammaproteobacteria</taxon>
        <taxon>Aeromonadales</taxon>
        <taxon>Aeromonadaceae</taxon>
        <taxon>Oceanisphaera</taxon>
    </lineage>
</organism>
<dbReference type="InterPro" id="IPR047768">
    <property type="entry name" value="Tn5p-like"/>
</dbReference>
<dbReference type="Proteomes" id="UP001597048">
    <property type="component" value="Unassembled WGS sequence"/>
</dbReference>
<accession>A0ABW3KGC1</accession>
<dbReference type="InterPro" id="IPR014735">
    <property type="entry name" value="Transposase_Tn5-like_N"/>
</dbReference>
<dbReference type="Gene3D" id="3.90.350.10">
    <property type="entry name" value="Transposase Inhibitor Protein From Tn5, Chain A, domain 1"/>
    <property type="match status" value="1"/>
</dbReference>
<dbReference type="PANTHER" id="PTHR37319:SF1">
    <property type="entry name" value="TRANSPOSASE TN5 DIMERISATION DOMAIN-CONTAINING PROTEIN"/>
    <property type="match status" value="1"/>
</dbReference>
<gene>
    <name evidence="3" type="ORF">ACFQ1C_04615</name>
</gene>
<dbReference type="RefSeq" id="WP_379557365.1">
    <property type="nucleotide sequence ID" value="NZ_JBHTJS010000013.1"/>
</dbReference>
<proteinExistence type="predicted"/>
<evidence type="ECO:0000259" key="1">
    <source>
        <dbReference type="Pfam" id="PF01609"/>
    </source>
</evidence>
<sequence>MMFIADETSWADALFGKAMLGDARRTKRLTKLAADMAASAPNSVAMSSLDPASLEGAYRFIANDYIKPEHIAQAGFEYTDALISQRPLVLALQDTTGLSYKHAVCDELGEVNSASSKRSSAKGRTLYAHSTLMLDAERECVLGLANQHYWFRQEKQKDSSHSLQCRAREEKESYKWQRGAETLASRLGDMSNVIDVCDREADMYEYLGYQIEHQHRFVVRSSGDRKLAGDELKLRATLDALEPVCNYQVHIASKGGRPARDATIALSHTQVTLPKPQRATAQDTLTLNVVYCREMSNGIKDPLCWVLYTTEPLPDATAARKIVRYYELRWRIEEFHRIWKSEGTQVEELRMQTKENVRRTAVIKAFIAVRLLQLKEIAQNREEAKTICCETLLSRVAWRLLWNKTEKKAFPEQAPSLHWAYYALARLGRWHDRSRNGRVGTQALWRGWLTLMDYVESYEYLKEIDG</sequence>
<dbReference type="PANTHER" id="PTHR37319">
    <property type="entry name" value="TRANSPOSASE"/>
    <property type="match status" value="1"/>
</dbReference>
<feature type="domain" description="Transposase Tn5-like N-terminal" evidence="2">
    <location>
        <begin position="8"/>
        <end position="65"/>
    </location>
</feature>
<reference evidence="4" key="1">
    <citation type="journal article" date="2019" name="Int. J. Syst. Evol. Microbiol.">
        <title>The Global Catalogue of Microorganisms (GCM) 10K type strain sequencing project: providing services to taxonomists for standard genome sequencing and annotation.</title>
        <authorList>
            <consortium name="The Broad Institute Genomics Platform"/>
            <consortium name="The Broad Institute Genome Sequencing Center for Infectious Disease"/>
            <person name="Wu L."/>
            <person name="Ma J."/>
        </authorList>
    </citation>
    <scope>NUCLEOTIDE SEQUENCE [LARGE SCALE GENOMIC DNA]</scope>
    <source>
        <strain evidence="4">CCUG 60525</strain>
    </source>
</reference>
<dbReference type="EMBL" id="JBHTJS010000013">
    <property type="protein sequence ID" value="MFD1007441.1"/>
    <property type="molecule type" value="Genomic_DNA"/>
</dbReference>
<dbReference type="InterPro" id="IPR002559">
    <property type="entry name" value="Transposase_11"/>
</dbReference>
<evidence type="ECO:0000313" key="3">
    <source>
        <dbReference type="EMBL" id="MFD1007441.1"/>
    </source>
</evidence>
<protein>
    <submittedName>
        <fullName evidence="3">IS4 family transposase</fullName>
    </submittedName>
</protein>
<dbReference type="Pfam" id="PF01609">
    <property type="entry name" value="DDE_Tnp_1"/>
    <property type="match status" value="1"/>
</dbReference>
<dbReference type="Pfam" id="PF14706">
    <property type="entry name" value="Tnp_DNA_bind"/>
    <property type="match status" value="1"/>
</dbReference>
<dbReference type="InterPro" id="IPR014737">
    <property type="entry name" value="Transposase_Tn5-like_C"/>
</dbReference>
<dbReference type="InterPro" id="IPR054836">
    <property type="entry name" value="Tn5_transposase"/>
</dbReference>
<dbReference type="SUPFAM" id="SSF53098">
    <property type="entry name" value="Ribonuclease H-like"/>
    <property type="match status" value="1"/>
</dbReference>
<evidence type="ECO:0000259" key="2">
    <source>
        <dbReference type="Pfam" id="PF14706"/>
    </source>
</evidence>
<keyword evidence="4" id="KW-1185">Reference proteome</keyword>